<dbReference type="Proteomes" id="UP000092461">
    <property type="component" value="Unassembled WGS sequence"/>
</dbReference>
<dbReference type="VEuPathDB" id="VectorBase:LLONM1_009546"/>
<dbReference type="EMBL" id="AJWK01006699">
    <property type="status" value="NOT_ANNOTATED_CDS"/>
    <property type="molecule type" value="Genomic_DNA"/>
</dbReference>
<feature type="region of interest" description="Disordered" evidence="1">
    <location>
        <begin position="1"/>
        <end position="31"/>
    </location>
</feature>
<accession>A0A1B0CCG1</accession>
<dbReference type="EnsemblMetazoa" id="LLOJ002029-RA">
    <property type="protein sequence ID" value="LLOJ002029-PA"/>
    <property type="gene ID" value="LLOJ002029"/>
</dbReference>
<protein>
    <submittedName>
        <fullName evidence="2">Uncharacterized protein</fullName>
    </submittedName>
</protein>
<proteinExistence type="predicted"/>
<name>A0A1B0CCG1_LUTLO</name>
<organism evidence="2 3">
    <name type="scientific">Lutzomyia longipalpis</name>
    <name type="common">Sand fly</name>
    <dbReference type="NCBI Taxonomy" id="7200"/>
    <lineage>
        <taxon>Eukaryota</taxon>
        <taxon>Metazoa</taxon>
        <taxon>Ecdysozoa</taxon>
        <taxon>Arthropoda</taxon>
        <taxon>Hexapoda</taxon>
        <taxon>Insecta</taxon>
        <taxon>Pterygota</taxon>
        <taxon>Neoptera</taxon>
        <taxon>Endopterygota</taxon>
        <taxon>Diptera</taxon>
        <taxon>Nematocera</taxon>
        <taxon>Psychodoidea</taxon>
        <taxon>Psychodidae</taxon>
        <taxon>Lutzomyia</taxon>
        <taxon>Lutzomyia</taxon>
    </lineage>
</organism>
<dbReference type="EMBL" id="AJWK01006701">
    <property type="status" value="NOT_ANNOTATED_CDS"/>
    <property type="molecule type" value="Genomic_DNA"/>
</dbReference>
<evidence type="ECO:0000313" key="2">
    <source>
        <dbReference type="EnsemblMetazoa" id="LLOJ002029-PA"/>
    </source>
</evidence>
<reference evidence="2" key="1">
    <citation type="submission" date="2020-05" db="UniProtKB">
        <authorList>
            <consortium name="EnsemblMetazoa"/>
        </authorList>
    </citation>
    <scope>IDENTIFICATION</scope>
    <source>
        <strain evidence="2">Jacobina</strain>
    </source>
</reference>
<sequence>MFYRHVLNNSRVPSKKGEEGEGSNKKPLELPATPKCPTGYTLTDKACKKITAASPAIQKEGDTSNHFQLLQPIRNKILCWCHYVFLLVLLHNLPLQLPNVLFELLALLLTLNLLIFRPLDTPALSFGLPTGLKVNLRWLHQHHLPLCLKSLLECRDVHFGHLIGLQCNQLHGNLLQESVNFMLSPLGETHKWICFASIEIRLTSSGDKE</sequence>
<keyword evidence="3" id="KW-1185">Reference proteome</keyword>
<evidence type="ECO:0000313" key="3">
    <source>
        <dbReference type="Proteomes" id="UP000092461"/>
    </source>
</evidence>
<evidence type="ECO:0000256" key="1">
    <source>
        <dbReference type="SAM" id="MobiDB-lite"/>
    </source>
</evidence>
<dbReference type="AlphaFoldDB" id="A0A1B0CCG1"/>
<dbReference type="EMBL" id="AJWK01006700">
    <property type="status" value="NOT_ANNOTATED_CDS"/>
    <property type="molecule type" value="Genomic_DNA"/>
</dbReference>
<dbReference type="VEuPathDB" id="VectorBase:LLOJ002029"/>
<feature type="compositionally biased region" description="Basic and acidic residues" evidence="1">
    <location>
        <begin position="15"/>
        <end position="28"/>
    </location>
</feature>